<evidence type="ECO:0000313" key="2">
    <source>
        <dbReference type="Proteomes" id="UP000636479"/>
    </source>
</evidence>
<sequence length="110" mass="12394">MSESYQDTILDLALLLEQHHAQRLVLEDELIELRALNDKLHLDNDQLRASIADAKARMSYSSAVARHYYGQSATLWEALHQVLTQSGLHGTSALERTMQRVMGSLGISLY</sequence>
<dbReference type="RefSeq" id="XP_037215703.1">
    <property type="nucleotide sequence ID" value="XM_037367871.1"/>
</dbReference>
<proteinExistence type="predicted"/>
<evidence type="ECO:0000313" key="1">
    <source>
        <dbReference type="EMBL" id="KAF7293540.1"/>
    </source>
</evidence>
<dbReference type="EMBL" id="JACAZF010000010">
    <property type="protein sequence ID" value="KAF7293540.1"/>
    <property type="molecule type" value="Genomic_DNA"/>
</dbReference>
<dbReference type="Proteomes" id="UP000636479">
    <property type="component" value="Unassembled WGS sequence"/>
</dbReference>
<accession>A0A8H6S5L9</accession>
<keyword evidence="2" id="KW-1185">Reference proteome</keyword>
<comment type="caution">
    <text evidence="1">The sequence shown here is derived from an EMBL/GenBank/DDBJ whole genome shotgun (WGS) entry which is preliminary data.</text>
</comment>
<dbReference type="AlphaFoldDB" id="A0A8H6S5L9"/>
<reference evidence="1" key="1">
    <citation type="submission" date="2020-05" db="EMBL/GenBank/DDBJ databases">
        <title>Mycena genomes resolve the evolution of fungal bioluminescence.</title>
        <authorList>
            <person name="Tsai I.J."/>
        </authorList>
    </citation>
    <scope>NUCLEOTIDE SEQUENCE</scope>
    <source>
        <strain evidence="1">171206Taipei</strain>
    </source>
</reference>
<dbReference type="GeneID" id="59350387"/>
<organism evidence="1 2">
    <name type="scientific">Mycena indigotica</name>
    <dbReference type="NCBI Taxonomy" id="2126181"/>
    <lineage>
        <taxon>Eukaryota</taxon>
        <taxon>Fungi</taxon>
        <taxon>Dikarya</taxon>
        <taxon>Basidiomycota</taxon>
        <taxon>Agaricomycotina</taxon>
        <taxon>Agaricomycetes</taxon>
        <taxon>Agaricomycetidae</taxon>
        <taxon>Agaricales</taxon>
        <taxon>Marasmiineae</taxon>
        <taxon>Mycenaceae</taxon>
        <taxon>Mycena</taxon>
    </lineage>
</organism>
<gene>
    <name evidence="1" type="ORF">MIND_01132400</name>
</gene>
<protein>
    <submittedName>
        <fullName evidence="1">Uncharacterized protein</fullName>
    </submittedName>
</protein>
<name>A0A8H6S5L9_9AGAR</name>